<name>A0A1G7ISG3_9FLAO</name>
<dbReference type="InterPro" id="IPR025154">
    <property type="entry name" value="Put_metallopeptidase_dom"/>
</dbReference>
<protein>
    <submittedName>
        <fullName evidence="1">Predicted metal-dependent peptidase</fullName>
    </submittedName>
</protein>
<dbReference type="PANTHER" id="PTHR38730">
    <property type="entry name" value="SLL7028 PROTEIN"/>
    <property type="match status" value="1"/>
</dbReference>
<evidence type="ECO:0000313" key="2">
    <source>
        <dbReference type="Proteomes" id="UP000182114"/>
    </source>
</evidence>
<dbReference type="AlphaFoldDB" id="A0A1G7ISG3"/>
<organism evidence="1 2">
    <name type="scientific">Cellulophaga baltica</name>
    <dbReference type="NCBI Taxonomy" id="76594"/>
    <lineage>
        <taxon>Bacteria</taxon>
        <taxon>Pseudomonadati</taxon>
        <taxon>Bacteroidota</taxon>
        <taxon>Flavobacteriia</taxon>
        <taxon>Flavobacteriales</taxon>
        <taxon>Flavobacteriaceae</taxon>
        <taxon>Cellulophaga</taxon>
    </lineage>
</organism>
<sequence length="416" mass="47871">MAPPIEISRISTKILLSEPFYGHFMLGMPKTMDTSIDTACVSLIGKNLIKLSINPSFWELLKEEKKYGLIKHEILHVVFKHLFILKRYGNKALFNIAADLVVNQYIKPTQLPEGALMLSTFTYLKPLYGIALEPFQATDYYYKMLMKAITTTPNQSVSSYEEEYGPIAQLKDLIDQNNEQLKKHHYWQQFQELTESEVKIMEYALYNQVKNVMDRFQGNSSVLGHLPASLVDYLNNLLNEYKPKLDWKRILRKFAASSNSTYLNNTIRRPSKRYGTSPGISVKRRQNLLIALDTSGSLHKKALEAFFYETHFLWRQGAVITIVECDVIIQKKYAYNGEFPNQIKGRGGTNFNPPIVLANKEVRPDGIIYFTDGFALPPTTKSKYPILWVITPDGIDEQSNEWEQLKGQKIKVNLYD</sequence>
<evidence type="ECO:0000313" key="1">
    <source>
        <dbReference type="EMBL" id="SDF15672.1"/>
    </source>
</evidence>
<proteinExistence type="predicted"/>
<keyword evidence="2" id="KW-1185">Reference proteome</keyword>
<gene>
    <name evidence="1" type="ORF">SAMN04487992_1089</name>
</gene>
<dbReference type="EMBL" id="FNBD01000008">
    <property type="protein sequence ID" value="SDF15672.1"/>
    <property type="molecule type" value="Genomic_DNA"/>
</dbReference>
<accession>A0A1G7ISG3</accession>
<dbReference type="Pfam" id="PF13203">
    <property type="entry name" value="DUF2201_N"/>
    <property type="match status" value="1"/>
</dbReference>
<dbReference type="InterPro" id="IPR018698">
    <property type="entry name" value="VWA-like_dom"/>
</dbReference>
<dbReference type="RefSeq" id="WP_074538763.1">
    <property type="nucleotide sequence ID" value="NZ_FNBD01000008.1"/>
</dbReference>
<reference evidence="2" key="1">
    <citation type="submission" date="2016-10" db="EMBL/GenBank/DDBJ databases">
        <authorList>
            <person name="Varghese N."/>
            <person name="Submissions S."/>
        </authorList>
    </citation>
    <scope>NUCLEOTIDE SEQUENCE [LARGE SCALE GENOMIC DNA]</scope>
    <source>
        <strain evidence="2">DSM 24729</strain>
    </source>
</reference>
<dbReference type="PANTHER" id="PTHR38730:SF1">
    <property type="entry name" value="SLL7028 PROTEIN"/>
    <property type="match status" value="1"/>
</dbReference>
<dbReference type="Pfam" id="PF09967">
    <property type="entry name" value="DUF2201"/>
    <property type="match status" value="1"/>
</dbReference>
<dbReference type="Proteomes" id="UP000182114">
    <property type="component" value="Unassembled WGS sequence"/>
</dbReference>